<dbReference type="Pfam" id="PF08609">
    <property type="entry name" value="Fes1"/>
    <property type="match status" value="1"/>
</dbReference>
<sequence length="479" mass="53848">MTLNPASRPIEIGETANHYWHLYKRNTDRSINQAGRSFARREPNFLEDASEPVSSLFAFDFSRLRDHPDPDSVLPSLLVAIPVMGKGLLLLLFLFSLLAAAAAAAAEARANKSSSLEGLFWATGKDESELLAVVESKEEPSAGEDEIDGFAGGFSSLDGMLQWAIGHSDPEKLKEKAMDVQRLSEDELKKRRLEIKELMEKLKTPSDAELMKIAIADLNNSSITLEDRQRALNELLFLVEPIDNANDLDKLGGLVVVIRELDNTETDIRTTSAWILGKASQNNALVQNQILTHGALTKLMKMVNSSFTEEAVKALYAISALIRNNEIGQRLFYSEEGYIMLQDIMSNSSIDIRLRKKAAFLVADLADYQLQYADNSELHYLGDRFFLKAVVDLILTPDLDLQEKALLAVRSLLQLTSTDASDLRDFCSLDWILERMREDLEKLMLEEDLRDFVNEIESLRREVAIIFHSKLEKVAWVPT</sequence>
<dbReference type="InterPro" id="IPR013918">
    <property type="entry name" value="Nucleotide_exch_fac_Fes1"/>
</dbReference>
<dbReference type="SUPFAM" id="SSF48371">
    <property type="entry name" value="ARM repeat"/>
    <property type="match status" value="1"/>
</dbReference>
<name>A0A4S8J526_MUSBA</name>
<feature type="transmembrane region" description="Helical" evidence="1">
    <location>
        <begin position="88"/>
        <end position="106"/>
    </location>
</feature>
<dbReference type="Gene3D" id="1.25.10.10">
    <property type="entry name" value="Leucine-rich Repeat Variant"/>
    <property type="match status" value="1"/>
</dbReference>
<dbReference type="AlphaFoldDB" id="A0A4S8J526"/>
<organism evidence="3 4">
    <name type="scientific">Musa balbisiana</name>
    <name type="common">Banana</name>
    <dbReference type="NCBI Taxonomy" id="52838"/>
    <lineage>
        <taxon>Eukaryota</taxon>
        <taxon>Viridiplantae</taxon>
        <taxon>Streptophyta</taxon>
        <taxon>Embryophyta</taxon>
        <taxon>Tracheophyta</taxon>
        <taxon>Spermatophyta</taxon>
        <taxon>Magnoliopsida</taxon>
        <taxon>Liliopsida</taxon>
        <taxon>Zingiberales</taxon>
        <taxon>Musaceae</taxon>
        <taxon>Musa</taxon>
    </lineage>
</organism>
<dbReference type="InterPro" id="IPR016024">
    <property type="entry name" value="ARM-type_fold"/>
</dbReference>
<dbReference type="STRING" id="52838.A0A4S8J526"/>
<gene>
    <name evidence="3" type="ORF">C4D60_Mb11t17740</name>
</gene>
<reference evidence="3 4" key="1">
    <citation type="journal article" date="2019" name="Nat. Plants">
        <title>Genome sequencing of Musa balbisiana reveals subgenome evolution and function divergence in polyploid bananas.</title>
        <authorList>
            <person name="Yao X."/>
        </authorList>
    </citation>
    <scope>NUCLEOTIDE SEQUENCE [LARGE SCALE GENOMIC DNA]</scope>
    <source>
        <strain evidence="4">cv. DH-PKW</strain>
        <tissue evidence="3">Leaves</tissue>
    </source>
</reference>
<dbReference type="PANTHER" id="PTHR19316">
    <property type="entry name" value="PROTEIN FOLDING REGULATOR"/>
    <property type="match status" value="1"/>
</dbReference>
<keyword evidence="4" id="KW-1185">Reference proteome</keyword>
<keyword evidence="1" id="KW-0472">Membrane</keyword>
<dbReference type="Proteomes" id="UP000317650">
    <property type="component" value="Chromosome 11"/>
</dbReference>
<protein>
    <recommendedName>
        <fullName evidence="2">Nucleotide exchange factor Fes1 domain-containing protein</fullName>
    </recommendedName>
</protein>
<accession>A0A4S8J526</accession>
<comment type="caution">
    <text evidence="3">The sequence shown here is derived from an EMBL/GenBank/DDBJ whole genome shotgun (WGS) entry which is preliminary data.</text>
</comment>
<dbReference type="InterPro" id="IPR011989">
    <property type="entry name" value="ARM-like"/>
</dbReference>
<evidence type="ECO:0000259" key="2">
    <source>
        <dbReference type="Pfam" id="PF08609"/>
    </source>
</evidence>
<dbReference type="InterPro" id="IPR050693">
    <property type="entry name" value="Hsp70_NEF-Inhibitors"/>
</dbReference>
<dbReference type="GO" id="GO:0005783">
    <property type="term" value="C:endoplasmic reticulum"/>
    <property type="evidence" value="ECO:0007669"/>
    <property type="project" value="TreeGrafter"/>
</dbReference>
<dbReference type="GO" id="GO:0000774">
    <property type="term" value="F:adenyl-nucleotide exchange factor activity"/>
    <property type="evidence" value="ECO:0007669"/>
    <property type="project" value="TreeGrafter"/>
</dbReference>
<evidence type="ECO:0000313" key="4">
    <source>
        <dbReference type="Proteomes" id="UP000317650"/>
    </source>
</evidence>
<keyword evidence="1" id="KW-1133">Transmembrane helix</keyword>
<dbReference type="EMBL" id="PYDT01000007">
    <property type="protein sequence ID" value="THU56485.1"/>
    <property type="molecule type" value="Genomic_DNA"/>
</dbReference>
<evidence type="ECO:0000256" key="1">
    <source>
        <dbReference type="SAM" id="Phobius"/>
    </source>
</evidence>
<keyword evidence="1" id="KW-0812">Transmembrane</keyword>
<proteinExistence type="predicted"/>
<feature type="domain" description="Nucleotide exchange factor Fes1" evidence="2">
    <location>
        <begin position="157"/>
        <end position="248"/>
    </location>
</feature>
<dbReference type="PANTHER" id="PTHR19316:SF32">
    <property type="entry name" value="ARM REPEAT SUPERFAMILY PROTEIN"/>
    <property type="match status" value="1"/>
</dbReference>
<evidence type="ECO:0000313" key="3">
    <source>
        <dbReference type="EMBL" id="THU56485.1"/>
    </source>
</evidence>